<keyword evidence="3 5" id="KW-1133">Transmembrane helix</keyword>
<comment type="subcellular location">
    <subcellularLocation>
        <location evidence="1">Membrane</location>
        <topology evidence="1">Multi-pass membrane protein</topology>
    </subcellularLocation>
</comment>
<dbReference type="AlphaFoldDB" id="A0A2G9UVR1"/>
<evidence type="ECO:0000256" key="4">
    <source>
        <dbReference type="ARBA" id="ARBA00023136"/>
    </source>
</evidence>
<feature type="transmembrane region" description="Helical" evidence="5">
    <location>
        <begin position="327"/>
        <end position="348"/>
    </location>
</feature>
<feature type="transmembrane region" description="Helical" evidence="5">
    <location>
        <begin position="125"/>
        <end position="143"/>
    </location>
</feature>
<sequence>MTTGTKSPDYYEKSSGQDLRKIPEMQFFCSRLLLDKLNMGEERSSRSQKMGLLGATSYIIGNIVGSGIFITPTEILEKSGSMGISLIIWIAAALISMLGSFCYVELGTSIRMSGGDFAYLCFMKWYPMAFAFMCIGCTINYPATLAVQAQTFAEYMFQGIGIELDDTSSFWAKKLTGFALIWLLLFMNFFSLKTFVSRFQIAASIAKIAATGLVIGTGFYMLIFKGETENLQHPFLGSNWSIGSIVSALFACLFAYDGWDILNFGAEEIEKPKRTMPLAIVIGMVCIALIYVAVNFAYFIVLSPAQILSSDAVAMTFAQASLGKADFIMPIFVAVLLVGSLNSTMFSASRYLQAASKQGHLPTFISGINPITDSPRSALFVHVVVTIVDNFSSAAVGLDSTTKWAQIIFDLMPERGDDSEINNAITVVNDKVFPSESFVDSFSPTIDEDDAKTQL</sequence>
<proteinExistence type="predicted"/>
<dbReference type="OrthoDB" id="5829096at2759"/>
<feature type="transmembrane region" description="Helical" evidence="5">
    <location>
        <begin position="175"/>
        <end position="192"/>
    </location>
</feature>
<evidence type="ECO:0000313" key="7">
    <source>
        <dbReference type="Proteomes" id="UP000230423"/>
    </source>
</evidence>
<keyword evidence="4 5" id="KW-0472">Membrane</keyword>
<feature type="transmembrane region" description="Helical" evidence="5">
    <location>
        <begin position="204"/>
        <end position="223"/>
    </location>
</feature>
<evidence type="ECO:0000256" key="5">
    <source>
        <dbReference type="SAM" id="Phobius"/>
    </source>
</evidence>
<feature type="transmembrane region" description="Helical" evidence="5">
    <location>
        <begin position="82"/>
        <end position="104"/>
    </location>
</feature>
<dbReference type="EMBL" id="KZ345297">
    <property type="protein sequence ID" value="PIO74338.1"/>
    <property type="molecule type" value="Genomic_DNA"/>
</dbReference>
<dbReference type="InterPro" id="IPR050598">
    <property type="entry name" value="AminoAcid_Transporter"/>
</dbReference>
<keyword evidence="2 5" id="KW-0812">Transmembrane</keyword>
<name>A0A2G9UVR1_TELCI</name>
<gene>
    <name evidence="6" type="ORF">TELCIR_03654</name>
</gene>
<feature type="transmembrane region" description="Helical" evidence="5">
    <location>
        <begin position="235"/>
        <end position="256"/>
    </location>
</feature>
<organism evidence="6 7">
    <name type="scientific">Teladorsagia circumcincta</name>
    <name type="common">Brown stomach worm</name>
    <name type="synonym">Ostertagia circumcincta</name>
    <dbReference type="NCBI Taxonomy" id="45464"/>
    <lineage>
        <taxon>Eukaryota</taxon>
        <taxon>Metazoa</taxon>
        <taxon>Ecdysozoa</taxon>
        <taxon>Nematoda</taxon>
        <taxon>Chromadorea</taxon>
        <taxon>Rhabditida</taxon>
        <taxon>Rhabditina</taxon>
        <taxon>Rhabditomorpha</taxon>
        <taxon>Strongyloidea</taxon>
        <taxon>Trichostrongylidae</taxon>
        <taxon>Teladorsagia</taxon>
    </lineage>
</organism>
<keyword evidence="7" id="KW-1185">Reference proteome</keyword>
<dbReference type="PANTHER" id="PTHR11785">
    <property type="entry name" value="AMINO ACID TRANSPORTER"/>
    <property type="match status" value="1"/>
</dbReference>
<dbReference type="InterPro" id="IPR002293">
    <property type="entry name" value="AA/rel_permease1"/>
</dbReference>
<evidence type="ECO:0000256" key="2">
    <source>
        <dbReference type="ARBA" id="ARBA00022692"/>
    </source>
</evidence>
<feature type="transmembrane region" description="Helical" evidence="5">
    <location>
        <begin position="50"/>
        <end position="70"/>
    </location>
</feature>
<dbReference type="Gene3D" id="1.20.1740.10">
    <property type="entry name" value="Amino acid/polyamine transporter I"/>
    <property type="match status" value="1"/>
</dbReference>
<evidence type="ECO:0000313" key="6">
    <source>
        <dbReference type="EMBL" id="PIO74338.1"/>
    </source>
</evidence>
<accession>A0A2G9UVR1</accession>
<dbReference type="FunFam" id="1.20.1740.10:FF:000058">
    <property type="entry name" value="Amino Acid Transporter"/>
    <property type="match status" value="1"/>
</dbReference>
<dbReference type="GO" id="GO:0015179">
    <property type="term" value="F:L-amino acid transmembrane transporter activity"/>
    <property type="evidence" value="ECO:0007669"/>
    <property type="project" value="TreeGrafter"/>
</dbReference>
<dbReference type="Proteomes" id="UP000230423">
    <property type="component" value="Unassembled WGS sequence"/>
</dbReference>
<reference evidence="6 7" key="1">
    <citation type="submission" date="2015-09" db="EMBL/GenBank/DDBJ databases">
        <title>Draft genome of the parasitic nematode Teladorsagia circumcincta isolate WARC Sus (inbred).</title>
        <authorList>
            <person name="Mitreva M."/>
        </authorList>
    </citation>
    <scope>NUCLEOTIDE SEQUENCE [LARGE SCALE GENOMIC DNA]</scope>
    <source>
        <strain evidence="6 7">S</strain>
    </source>
</reference>
<evidence type="ECO:0000256" key="1">
    <source>
        <dbReference type="ARBA" id="ARBA00004141"/>
    </source>
</evidence>
<evidence type="ECO:0000256" key="3">
    <source>
        <dbReference type="ARBA" id="ARBA00022989"/>
    </source>
</evidence>
<protein>
    <submittedName>
        <fullName evidence="6">Asc-type amino acid transporter 1 family protein</fullName>
    </submittedName>
</protein>
<dbReference type="PANTHER" id="PTHR11785:SF523">
    <property type="entry name" value="AMINO ACID TRANSPORTER PROTEIN 6"/>
    <property type="match status" value="1"/>
</dbReference>
<feature type="transmembrane region" description="Helical" evidence="5">
    <location>
        <begin position="277"/>
        <end position="301"/>
    </location>
</feature>
<dbReference type="GO" id="GO:0016020">
    <property type="term" value="C:membrane"/>
    <property type="evidence" value="ECO:0007669"/>
    <property type="project" value="UniProtKB-SubCell"/>
</dbReference>
<dbReference type="Pfam" id="PF13520">
    <property type="entry name" value="AA_permease_2"/>
    <property type="match status" value="1"/>
</dbReference>